<gene>
    <name evidence="5" type="ORF">ETB97_002565</name>
</gene>
<evidence type="ECO:0000256" key="2">
    <source>
        <dbReference type="ARBA" id="ARBA00022553"/>
    </source>
</evidence>
<sequence length="372" mass="41898">MIKVVLSLHLEWKEAGTMQPAVRDMVNHSPICFDPSRVFYLDLVATDPDQEWNACFFSVENESGRHDIHVDACMQVPGLRNFSMPAWPTSGWKYCRAGRCRAFGMFFDYSDIYRGVRYVVGCGNECAGVVQLDMKHRRSDTWLDVPLSDSFAQIGDGRACCRRYVACVCTPCATGREVLHYGHVHLQFVFNPTTGELVEVMLGVQWGRVAKASMNWMLQMRTKDESVLRLKPVPNVHSHQLKPAPRNAHINTAPTVNSSTQKPSPKSKAQSASSSARRDMTNEVRGLVARLTGIEASELELDAEITDYGSDSLMGMELGREVERMFKCKLDQAQQMEATRLRKFVPCVENTLFGQDSSEATDERHPPTEPER</sequence>
<dbReference type="PROSITE" id="PS50075">
    <property type="entry name" value="CARRIER"/>
    <property type="match status" value="1"/>
</dbReference>
<name>A0A8H6A3V7_PETAA</name>
<dbReference type="Proteomes" id="UP000541154">
    <property type="component" value="Unassembled WGS sequence"/>
</dbReference>
<protein>
    <recommendedName>
        <fullName evidence="4">Carrier domain-containing protein</fullName>
    </recommendedName>
</protein>
<reference evidence="5 6" key="1">
    <citation type="submission" date="2019-04" db="EMBL/GenBank/DDBJ databases">
        <title>Aspergillus burnettii sp. nov., novel species from soil in southeast Queensland.</title>
        <authorList>
            <person name="Gilchrist C.L.M."/>
            <person name="Pitt J.I."/>
            <person name="Lange L."/>
            <person name="Lacey H.J."/>
            <person name="Vuong D."/>
            <person name="Midgley D.J."/>
            <person name="Greenfield P."/>
            <person name="Bradbury M."/>
            <person name="Lacey E."/>
            <person name="Busk P.K."/>
            <person name="Pilgaard B."/>
            <person name="Chooi Y.H."/>
            <person name="Piggott A.M."/>
        </authorList>
    </citation>
    <scope>NUCLEOTIDE SEQUENCE [LARGE SCALE GENOMIC DNA]</scope>
    <source>
        <strain evidence="5 6">FRR 5400</strain>
    </source>
</reference>
<evidence type="ECO:0000313" key="6">
    <source>
        <dbReference type="Proteomes" id="UP000541154"/>
    </source>
</evidence>
<dbReference type="EMBL" id="SPNV01000157">
    <property type="protein sequence ID" value="KAF5859654.1"/>
    <property type="molecule type" value="Genomic_DNA"/>
</dbReference>
<keyword evidence="2" id="KW-0597">Phosphoprotein</keyword>
<evidence type="ECO:0000259" key="4">
    <source>
        <dbReference type="PROSITE" id="PS50075"/>
    </source>
</evidence>
<dbReference type="SMART" id="SM00823">
    <property type="entry name" value="PKS_PP"/>
    <property type="match status" value="1"/>
</dbReference>
<dbReference type="AlphaFoldDB" id="A0A8H6A3V7"/>
<feature type="compositionally biased region" description="Basic and acidic residues" evidence="3">
    <location>
        <begin position="361"/>
        <end position="372"/>
    </location>
</feature>
<keyword evidence="6" id="KW-1185">Reference proteome</keyword>
<feature type="compositionally biased region" description="Low complexity" evidence="3">
    <location>
        <begin position="258"/>
        <end position="275"/>
    </location>
</feature>
<dbReference type="InterPro" id="IPR036736">
    <property type="entry name" value="ACP-like_sf"/>
</dbReference>
<evidence type="ECO:0000256" key="3">
    <source>
        <dbReference type="SAM" id="MobiDB-lite"/>
    </source>
</evidence>
<keyword evidence="1" id="KW-0596">Phosphopantetheine</keyword>
<comment type="caution">
    <text evidence="5">The sequence shown here is derived from an EMBL/GenBank/DDBJ whole genome shotgun (WGS) entry which is preliminary data.</text>
</comment>
<organism evidence="5 6">
    <name type="scientific">Petromyces alliaceus</name>
    <name type="common">Aspergillus alliaceus</name>
    <dbReference type="NCBI Taxonomy" id="209559"/>
    <lineage>
        <taxon>Eukaryota</taxon>
        <taxon>Fungi</taxon>
        <taxon>Dikarya</taxon>
        <taxon>Ascomycota</taxon>
        <taxon>Pezizomycotina</taxon>
        <taxon>Eurotiomycetes</taxon>
        <taxon>Eurotiomycetidae</taxon>
        <taxon>Eurotiales</taxon>
        <taxon>Aspergillaceae</taxon>
        <taxon>Aspergillus</taxon>
        <taxon>Aspergillus subgen. Circumdati</taxon>
    </lineage>
</organism>
<evidence type="ECO:0000313" key="5">
    <source>
        <dbReference type="EMBL" id="KAF5859654.1"/>
    </source>
</evidence>
<dbReference type="InterPro" id="IPR009081">
    <property type="entry name" value="PP-bd_ACP"/>
</dbReference>
<dbReference type="Pfam" id="PF00550">
    <property type="entry name" value="PP-binding"/>
    <property type="match status" value="1"/>
</dbReference>
<dbReference type="InterPro" id="IPR020806">
    <property type="entry name" value="PKS_PP-bd"/>
</dbReference>
<accession>A0A8H6A3V7</accession>
<proteinExistence type="predicted"/>
<feature type="domain" description="Carrier" evidence="4">
    <location>
        <begin position="278"/>
        <end position="352"/>
    </location>
</feature>
<feature type="region of interest" description="Disordered" evidence="3">
    <location>
        <begin position="237"/>
        <end position="281"/>
    </location>
</feature>
<evidence type="ECO:0000256" key="1">
    <source>
        <dbReference type="ARBA" id="ARBA00022450"/>
    </source>
</evidence>
<feature type="region of interest" description="Disordered" evidence="3">
    <location>
        <begin position="352"/>
        <end position="372"/>
    </location>
</feature>
<dbReference type="SUPFAM" id="SSF47336">
    <property type="entry name" value="ACP-like"/>
    <property type="match status" value="1"/>
</dbReference>
<dbReference type="GO" id="GO:0031177">
    <property type="term" value="F:phosphopantetheine binding"/>
    <property type="evidence" value="ECO:0007669"/>
    <property type="project" value="InterPro"/>
</dbReference>
<dbReference type="Gene3D" id="1.10.1200.10">
    <property type="entry name" value="ACP-like"/>
    <property type="match status" value="1"/>
</dbReference>